<feature type="compositionally biased region" description="Polar residues" evidence="3">
    <location>
        <begin position="513"/>
        <end position="524"/>
    </location>
</feature>
<keyword evidence="2" id="KW-0175">Coiled coil</keyword>
<evidence type="ECO:0000256" key="3">
    <source>
        <dbReference type="SAM" id="MobiDB-lite"/>
    </source>
</evidence>
<evidence type="ECO:0008006" key="6">
    <source>
        <dbReference type="Google" id="ProtNLM"/>
    </source>
</evidence>
<reference evidence="4 5" key="1">
    <citation type="submission" date="2024-02" db="EMBL/GenBank/DDBJ databases">
        <authorList>
            <person name="Vignale AGUSTIN F."/>
            <person name="Sosa J E."/>
            <person name="Modenutti C."/>
        </authorList>
    </citation>
    <scope>NUCLEOTIDE SEQUENCE [LARGE SCALE GENOMIC DNA]</scope>
</reference>
<sequence length="1181" mass="129947">MLHRSFKPAKCKTALRLATSRIKLLKNKKDVQLKQMKKELAQLLESGQEQTARIRVEHVVREEKMKAAYDLIEIYCELIATRLPIIESQKNCPIDLKEAVTSVVFASPRCADIPELLDIKKHFTAKYGKEFISAAVELRPECGVSRMLVEKLSAVAPDGQTKIKILGAIAEEHNIKWDPKSFGDKESKPADDLLNGPNTFEKASKMLAEPNNFQAPSAQAPPSHDQKPPLNFSEQNPSSSMGVQNFASTDTSGLKTPSSATSHSEARPSEGGAERMEVRQPCAGDDNAFSLGRQNWNMEFKDAISAAQAAAESAERASMAARAAAELSTRDKITRQYSSESQKSNPPGLRDGGCGKYAASNLPGVHHPKNLVNNSSIDRNKFLNEQMDGIEHNNLAGAAERFYQNDHASTTRSSRLDSLQSNKPSIDDDSLVNNLHTVDRYPQKDSCTEEADKGSSAGMTMKKESTESAVEFGSEWKDGFRFENLDHSSEERTRKQSSSISSHSRLSAFQDGYNVSDSNQQEFRNNVDEDSFVNISNQQEFRHDADDDSFVNIDQESIHKDTVQTSSSDNDAAIFDEPGSDDDDDSRFDIGPRYDEPECNSYFPSPGRNSSTLFSTSADTWSPRSSTRKSVENYNSQTIFSARRDSSLVEGLGKSLDQSQPDHFAPVSYDSDGQDSDSEDELDISRLGGKKDFKLPPLGEDDHSINRERRQSESHGSTRSSLLEKVNSGSDRMGSDRMGQSESPGSTRSSLVEKGNLGPNRKPRLRSSYDDSNSLELRPRNTQGTESNASSFEKIGFADSSAHQPSLRLGKSQWELNDVSSELSSYSPEDEGNTKQYLQSSRISLVHEVKDSIRTPESPDTLKDNEFFNQSSPESEKGLNFGTLTGGLRNKGYTPPPYTRRPSSNTSSLPMKAAEDTSTMIEQSNASATVKNYVDSGASTKVDEKSSSRVRLTHSYSDSDDSAEEFPQETPSGRRQPYSQKVGKDVNTKSSLRASVTYFSPDTDSGDFEEDLPRQTFSSRARLGAQFSRRTKPSPETISHSRARAGSKTSVNSDFTKEEKPTRSSDGAETTPKLPSQTVKSDQWGSSEQPISAKQAASNPLPESKVSSSVESLKSSVQKQPSSSLLKTVPSDSNGNPKTSTSSGEIPSRENSINKASHVHPKLPDYDTITAHLLSLRTNRQ</sequence>
<evidence type="ECO:0000256" key="2">
    <source>
        <dbReference type="SAM" id="Coils"/>
    </source>
</evidence>
<evidence type="ECO:0000256" key="1">
    <source>
        <dbReference type="ARBA" id="ARBA00005536"/>
    </source>
</evidence>
<feature type="compositionally biased region" description="Polar residues" evidence="3">
    <location>
        <begin position="335"/>
        <end position="345"/>
    </location>
</feature>
<comment type="caution">
    <text evidence="4">The sequence shown here is derived from an EMBL/GenBank/DDBJ whole genome shotgun (WGS) entry which is preliminary data.</text>
</comment>
<dbReference type="Proteomes" id="UP001642360">
    <property type="component" value="Unassembled WGS sequence"/>
</dbReference>
<feature type="compositionally biased region" description="Basic and acidic residues" evidence="3">
    <location>
        <begin position="689"/>
        <end position="713"/>
    </location>
</feature>
<feature type="compositionally biased region" description="Polar residues" evidence="3">
    <location>
        <begin position="834"/>
        <end position="843"/>
    </location>
</feature>
<dbReference type="PANTHER" id="PTHR12161:SF13">
    <property type="entry name" value="REGULATOR OF VPS4 ACTIVITY IN THE MVB PATHWAY PROTEIN"/>
    <property type="match status" value="1"/>
</dbReference>
<feature type="compositionally biased region" description="Basic and acidic residues" evidence="3">
    <location>
        <begin position="437"/>
        <end position="453"/>
    </location>
</feature>
<feature type="compositionally biased region" description="Acidic residues" evidence="3">
    <location>
        <begin position="672"/>
        <end position="682"/>
    </location>
</feature>
<feature type="compositionally biased region" description="Polar residues" evidence="3">
    <location>
        <begin position="916"/>
        <end position="930"/>
    </location>
</feature>
<feature type="compositionally biased region" description="Low complexity" evidence="3">
    <location>
        <begin position="1100"/>
        <end position="1116"/>
    </location>
</feature>
<evidence type="ECO:0000313" key="4">
    <source>
        <dbReference type="EMBL" id="CAK9152752.1"/>
    </source>
</evidence>
<feature type="compositionally biased region" description="Polar residues" evidence="3">
    <location>
        <begin position="988"/>
        <end position="1003"/>
    </location>
</feature>
<protein>
    <recommendedName>
        <fullName evidence="6">IST1-like protein</fullName>
    </recommendedName>
</protein>
<organism evidence="4 5">
    <name type="scientific">Ilex paraguariensis</name>
    <name type="common">yerba mate</name>
    <dbReference type="NCBI Taxonomy" id="185542"/>
    <lineage>
        <taxon>Eukaryota</taxon>
        <taxon>Viridiplantae</taxon>
        <taxon>Streptophyta</taxon>
        <taxon>Embryophyta</taxon>
        <taxon>Tracheophyta</taxon>
        <taxon>Spermatophyta</taxon>
        <taxon>Magnoliopsida</taxon>
        <taxon>eudicotyledons</taxon>
        <taxon>Gunneridae</taxon>
        <taxon>Pentapetalae</taxon>
        <taxon>asterids</taxon>
        <taxon>campanulids</taxon>
        <taxon>Aquifoliales</taxon>
        <taxon>Aquifoliaceae</taxon>
        <taxon>Ilex</taxon>
    </lineage>
</organism>
<feature type="compositionally biased region" description="Polar residues" evidence="3">
    <location>
        <begin position="607"/>
        <end position="625"/>
    </location>
</feature>
<dbReference type="Pfam" id="PF03398">
    <property type="entry name" value="Ist1"/>
    <property type="match status" value="1"/>
</dbReference>
<feature type="compositionally biased region" description="Acidic residues" evidence="3">
    <location>
        <begin position="958"/>
        <end position="967"/>
    </location>
</feature>
<feature type="compositionally biased region" description="Polar residues" evidence="3">
    <location>
        <begin position="969"/>
        <end position="979"/>
    </location>
</feature>
<dbReference type="EMBL" id="CAUOFW020002292">
    <property type="protein sequence ID" value="CAK9152752.1"/>
    <property type="molecule type" value="Genomic_DNA"/>
</dbReference>
<dbReference type="AlphaFoldDB" id="A0ABC8S6G4"/>
<dbReference type="FunFam" id="1.20.1260.60:FF:000003">
    <property type="entry name" value="IST1-like protein isoform A"/>
    <property type="match status" value="1"/>
</dbReference>
<comment type="similarity">
    <text evidence="1">Belongs to the IST1 family.</text>
</comment>
<feature type="compositionally biased region" description="Polar residues" evidence="3">
    <location>
        <begin position="407"/>
        <end position="424"/>
    </location>
</feature>
<feature type="compositionally biased region" description="Basic and acidic residues" evidence="3">
    <location>
        <begin position="178"/>
        <end position="191"/>
    </location>
</feature>
<feature type="compositionally biased region" description="Basic and acidic residues" evidence="3">
    <location>
        <begin position="587"/>
        <end position="596"/>
    </location>
</feature>
<feature type="compositionally biased region" description="Polar residues" evidence="3">
    <location>
        <begin position="770"/>
        <end position="791"/>
    </location>
</feature>
<dbReference type="InterPro" id="IPR042277">
    <property type="entry name" value="IST1-like"/>
</dbReference>
<dbReference type="InterPro" id="IPR005061">
    <property type="entry name" value="Ist1"/>
</dbReference>
<feature type="compositionally biased region" description="Polar residues" evidence="3">
    <location>
        <begin position="232"/>
        <end position="263"/>
    </location>
</feature>
<feature type="region of interest" description="Disordered" evidence="3">
    <location>
        <begin position="407"/>
        <end position="806"/>
    </location>
</feature>
<feature type="compositionally biased region" description="Polar residues" evidence="3">
    <location>
        <begin position="738"/>
        <end position="750"/>
    </location>
</feature>
<dbReference type="PANTHER" id="PTHR12161">
    <property type="entry name" value="IST1 FAMILY MEMBER"/>
    <property type="match status" value="1"/>
</dbReference>
<feature type="compositionally biased region" description="Polar residues" evidence="3">
    <location>
        <begin position="1117"/>
        <end position="1155"/>
    </location>
</feature>
<feature type="compositionally biased region" description="Polar residues" evidence="3">
    <location>
        <begin position="1064"/>
        <end position="1098"/>
    </location>
</feature>
<keyword evidence="5" id="KW-1185">Reference proteome</keyword>
<evidence type="ECO:0000313" key="5">
    <source>
        <dbReference type="Proteomes" id="UP001642360"/>
    </source>
</evidence>
<feature type="region of interest" description="Disordered" evidence="3">
    <location>
        <begin position="818"/>
        <end position="1163"/>
    </location>
</feature>
<name>A0ABC8S6G4_9AQUA</name>
<feature type="coiled-coil region" evidence="2">
    <location>
        <begin position="26"/>
        <end position="53"/>
    </location>
</feature>
<feature type="compositionally biased region" description="Basic and acidic residues" evidence="3">
    <location>
        <begin position="474"/>
        <end position="494"/>
    </location>
</feature>
<accession>A0ABC8S6G4</accession>
<feature type="region of interest" description="Disordered" evidence="3">
    <location>
        <begin position="213"/>
        <end position="277"/>
    </location>
</feature>
<gene>
    <name evidence="4" type="ORF">ILEXP_LOCUS20986</name>
</gene>
<feature type="compositionally biased region" description="Low complexity" evidence="3">
    <location>
        <begin position="497"/>
        <end position="507"/>
    </location>
</feature>
<feature type="compositionally biased region" description="Basic and acidic residues" evidence="3">
    <location>
        <begin position="264"/>
        <end position="277"/>
    </location>
</feature>
<dbReference type="Gene3D" id="1.20.1260.60">
    <property type="entry name" value="Vacuolar protein sorting-associated protein Ist1"/>
    <property type="match status" value="1"/>
</dbReference>
<feature type="region of interest" description="Disordered" evidence="3">
    <location>
        <begin position="178"/>
        <end position="198"/>
    </location>
</feature>
<feature type="region of interest" description="Disordered" evidence="3">
    <location>
        <begin position="327"/>
        <end position="373"/>
    </location>
</feature>
<feature type="compositionally biased region" description="Polar residues" evidence="3">
    <location>
        <begin position="818"/>
        <end position="827"/>
    </location>
</feature>
<feature type="compositionally biased region" description="Basic and acidic residues" evidence="3">
    <location>
        <begin position="845"/>
        <end position="854"/>
    </location>
</feature>
<proteinExistence type="inferred from homology"/>